<accession>W0AM91</accession>
<gene>
    <name evidence="1" type="ORF">NX02_29470</name>
</gene>
<dbReference type="AlphaFoldDB" id="W0AM91"/>
<dbReference type="EMBL" id="CP006644">
    <property type="protein sequence ID" value="AHE57458.1"/>
    <property type="molecule type" value="Genomic_DNA"/>
</dbReference>
<dbReference type="RefSeq" id="WP_047099871.1">
    <property type="nucleotide sequence ID" value="NZ_CP006644.1"/>
</dbReference>
<protein>
    <submittedName>
        <fullName evidence="1">Uncharacterized protein</fullName>
    </submittedName>
</protein>
<dbReference type="HOGENOM" id="CLU_2131947_0_0_5"/>
<dbReference type="Proteomes" id="UP000018851">
    <property type="component" value="Chromosome"/>
</dbReference>
<evidence type="ECO:0000313" key="1">
    <source>
        <dbReference type="EMBL" id="AHE57458.1"/>
    </source>
</evidence>
<proteinExistence type="predicted"/>
<reference evidence="1 2" key="1">
    <citation type="submission" date="2013-07" db="EMBL/GenBank/DDBJ databases">
        <title>Completed genome of Sphingomonas sanxanigenens NX02.</title>
        <authorList>
            <person name="Ma T."/>
            <person name="Huang H."/>
            <person name="Wu M."/>
            <person name="Li X."/>
            <person name="Li G."/>
        </authorList>
    </citation>
    <scope>NUCLEOTIDE SEQUENCE [LARGE SCALE GENOMIC DNA]</scope>
    <source>
        <strain evidence="1 2">NX02</strain>
    </source>
</reference>
<sequence length="113" mass="13437">MTENDYAQNREAVRSLRRDATFGRSMMLAMVGRCSIDILWQGREEEGEARVFFSTEQVITFEPNDWLEGERFHLELNPRYQLMRYDYRHRVLSVTGSSEKMGDYEYRLTALPD</sequence>
<dbReference type="KEGG" id="ssan:NX02_29470"/>
<keyword evidence="2" id="KW-1185">Reference proteome</keyword>
<organism evidence="1 2">
    <name type="scientific">Sphingomonas sanxanigenens DSM 19645 = NX02</name>
    <dbReference type="NCBI Taxonomy" id="1123269"/>
    <lineage>
        <taxon>Bacteria</taxon>
        <taxon>Pseudomonadati</taxon>
        <taxon>Pseudomonadota</taxon>
        <taxon>Alphaproteobacteria</taxon>
        <taxon>Sphingomonadales</taxon>
        <taxon>Sphingomonadaceae</taxon>
        <taxon>Sphingomonas</taxon>
    </lineage>
</organism>
<evidence type="ECO:0000313" key="2">
    <source>
        <dbReference type="Proteomes" id="UP000018851"/>
    </source>
</evidence>
<name>W0AM91_9SPHN</name>